<organism evidence="3 4">
    <name type="scientific">Symbiodinium natans</name>
    <dbReference type="NCBI Taxonomy" id="878477"/>
    <lineage>
        <taxon>Eukaryota</taxon>
        <taxon>Sar</taxon>
        <taxon>Alveolata</taxon>
        <taxon>Dinophyceae</taxon>
        <taxon>Suessiales</taxon>
        <taxon>Symbiodiniaceae</taxon>
        <taxon>Symbiodinium</taxon>
    </lineage>
</organism>
<protein>
    <submittedName>
        <fullName evidence="3">Uncharacterized protein</fullName>
    </submittedName>
</protein>
<dbReference type="AlphaFoldDB" id="A0A812PGU9"/>
<sequence length="686" mass="77650">MEPWSFVNKWVMLASQMLLGFGFDCWTGEFTHDLCCDLSLGDRGNPECWDASFTYERCCWNQPPDQTPQHTYVSQKLEGHFSAVIRDRQAALERGISECQRRWGWDLNIQWGAPTGIFPEFSGIPLRHQGKGWDGQQHGDANGCVVFRGKFYLVQLAFEGSTSLSKSSHSVHFGFCAPLVCSVKEVVDELVPRYTLQVADARRVMMNIQSVHAWEWPHFLDLVHPDGEAPTLRERILETNQEVQICLIAVLLLLLVATLSDFCGAPGHLVSSFSLLRSWQDLWTWSTFLLVCLHLELAQVNERTEKGTWNLRLSFGFRAVLCMTVLTLHLALSKKEGSFVEVSRRCAMKLTRKFSRYLPLIALSVWWDREGSRFILPVRPLAYLDGTLGTVEGSNLSWSYYAAKHGCKETFWTCALRFQSVNWQVRDAIERALLCFGFLLLEAAGLNYAGALEYVLWCVGLAYYYVDYFHEQLRLDLNGWNHQLAYRLENPAFLGIFFMCRRIAAALPETPASLNFVLVGLAWLWSTWINREDYAMWCQERNVKDPLGDLPLVLALCILLRADKKAGASGASSFALFSGFCSRLSFCILVAEPPLQSFLQKGYAIKGQPLPNCDRVDPLVEQLLLGPGLLLAHVMCGLALFMLVQRPIEAFLAPLLTRVAPFLHPVVPLYMAFLVKEGLPSLSAFQ</sequence>
<feature type="transmembrane region" description="Helical" evidence="1">
    <location>
        <begin position="503"/>
        <end position="526"/>
    </location>
</feature>
<keyword evidence="1" id="KW-0472">Membrane</keyword>
<feature type="chain" id="PRO_5032601712" evidence="2">
    <location>
        <begin position="23"/>
        <end position="686"/>
    </location>
</feature>
<dbReference type="Proteomes" id="UP000604046">
    <property type="component" value="Unassembled WGS sequence"/>
</dbReference>
<gene>
    <name evidence="3" type="ORF">SNAT2548_LOCUS19526</name>
</gene>
<feature type="transmembrane region" description="Helical" evidence="1">
    <location>
        <begin position="446"/>
        <end position="466"/>
    </location>
</feature>
<keyword evidence="2" id="KW-0732">Signal</keyword>
<comment type="caution">
    <text evidence="3">The sequence shown here is derived from an EMBL/GenBank/DDBJ whole genome shotgun (WGS) entry which is preliminary data.</text>
</comment>
<evidence type="ECO:0000256" key="1">
    <source>
        <dbReference type="SAM" id="Phobius"/>
    </source>
</evidence>
<reference evidence="3" key="1">
    <citation type="submission" date="2021-02" db="EMBL/GenBank/DDBJ databases">
        <authorList>
            <person name="Dougan E. K."/>
            <person name="Rhodes N."/>
            <person name="Thang M."/>
            <person name="Chan C."/>
        </authorList>
    </citation>
    <scope>NUCLEOTIDE SEQUENCE</scope>
</reference>
<keyword evidence="4" id="KW-1185">Reference proteome</keyword>
<keyword evidence="1" id="KW-1133">Transmembrane helix</keyword>
<dbReference type="EMBL" id="CAJNDS010002182">
    <property type="protein sequence ID" value="CAE7362294.1"/>
    <property type="molecule type" value="Genomic_DNA"/>
</dbReference>
<evidence type="ECO:0000313" key="3">
    <source>
        <dbReference type="EMBL" id="CAE7362294.1"/>
    </source>
</evidence>
<keyword evidence="1" id="KW-0812">Transmembrane</keyword>
<evidence type="ECO:0000256" key="2">
    <source>
        <dbReference type="SAM" id="SignalP"/>
    </source>
</evidence>
<name>A0A812PGU9_9DINO</name>
<feature type="transmembrane region" description="Helical" evidence="1">
    <location>
        <begin position="655"/>
        <end position="675"/>
    </location>
</feature>
<feature type="signal peptide" evidence="2">
    <location>
        <begin position="1"/>
        <end position="22"/>
    </location>
</feature>
<accession>A0A812PGU9</accession>
<proteinExistence type="predicted"/>
<evidence type="ECO:0000313" key="4">
    <source>
        <dbReference type="Proteomes" id="UP000604046"/>
    </source>
</evidence>
<dbReference type="OrthoDB" id="408525at2759"/>
<feature type="transmembrane region" description="Helical" evidence="1">
    <location>
        <begin position="624"/>
        <end position="643"/>
    </location>
</feature>